<proteinExistence type="predicted"/>
<organism evidence="2 5">
    <name type="scientific">Marinomonas gallaica</name>
    <dbReference type="NCBI Taxonomy" id="1806667"/>
    <lineage>
        <taxon>Bacteria</taxon>
        <taxon>Pseudomonadati</taxon>
        <taxon>Pseudomonadota</taxon>
        <taxon>Gammaproteobacteria</taxon>
        <taxon>Oceanospirillales</taxon>
        <taxon>Oceanospirillaceae</taxon>
        <taxon>Marinomonas</taxon>
    </lineage>
</organism>
<dbReference type="EMBL" id="FLRB01000006">
    <property type="protein sequence ID" value="SBT20479.1"/>
    <property type="molecule type" value="Genomic_DNA"/>
</dbReference>
<sequence>MHSVLKRLSARCLALGVLGGAALLSGHALAAENDNFRVALPEGYEVASYTTNANLDGGLVNFATSNGSNRLRLQSYLMEYMPSDLQKQATSSPSRFAKTVLSTRLAKDCVNYEVNIGRVRHYNNGQHINWWSTCEQVNSAGSYEFERGRLYLSDYGTYIYSHYETGKGKDFKFSVKEVKWFDRYLSNSALCESGKNCGLEGKLVDKIFVQK</sequence>
<evidence type="ECO:0000256" key="1">
    <source>
        <dbReference type="SAM" id="SignalP"/>
    </source>
</evidence>
<accession>A0A1C3JNH8</accession>
<evidence type="ECO:0000313" key="4">
    <source>
        <dbReference type="Proteomes" id="UP000092840"/>
    </source>
</evidence>
<dbReference type="RefSeq" id="WP_067032334.1">
    <property type="nucleotide sequence ID" value="NZ_FLRA01000003.1"/>
</dbReference>
<feature type="chain" id="PRO_5008676885" evidence="1">
    <location>
        <begin position="31"/>
        <end position="211"/>
    </location>
</feature>
<protein>
    <submittedName>
        <fullName evidence="2">Uncharacterized protein</fullName>
    </submittedName>
</protein>
<name>A0A1C3JNH8_9GAMM</name>
<dbReference type="EMBL" id="FLRA01000003">
    <property type="protein sequence ID" value="SBT16763.1"/>
    <property type="molecule type" value="Genomic_DNA"/>
</dbReference>
<dbReference type="AlphaFoldDB" id="A0A1C3JNH8"/>
<dbReference type="Proteomes" id="UP000092840">
    <property type="component" value="Unassembled WGS sequence"/>
</dbReference>
<dbReference type="Proteomes" id="UP000092871">
    <property type="component" value="Unassembled WGS sequence"/>
</dbReference>
<evidence type="ECO:0000313" key="5">
    <source>
        <dbReference type="Proteomes" id="UP000092871"/>
    </source>
</evidence>
<evidence type="ECO:0000313" key="3">
    <source>
        <dbReference type="EMBL" id="SBT20479.1"/>
    </source>
</evidence>
<keyword evidence="1" id="KW-0732">Signal</keyword>
<reference evidence="2 5" key="1">
    <citation type="submission" date="2016-06" db="EMBL/GenBank/DDBJ databases">
        <authorList>
            <person name="Kjaerup R.B."/>
            <person name="Dalgaard T.S."/>
            <person name="Juul-Madsen H.R."/>
        </authorList>
    </citation>
    <scope>NUCLEOTIDE SEQUENCE [LARGE SCALE GENOMIC DNA]</scope>
    <source>
        <strain evidence="2 5">CECT 5115</strain>
    </source>
</reference>
<keyword evidence="4" id="KW-1185">Reference proteome</keyword>
<reference evidence="3 4" key="2">
    <citation type="submission" date="2016-06" db="EMBL/GenBank/DDBJ databases">
        <authorList>
            <person name="Rodrigo-Torres L."/>
            <person name="Arahal D.R."/>
        </authorList>
    </citation>
    <scope>NUCLEOTIDE SEQUENCE [LARGE SCALE GENOMIC DNA]</scope>
    <source>
        <strain evidence="3 4">CECT 5116</strain>
    </source>
</reference>
<evidence type="ECO:0000313" key="2">
    <source>
        <dbReference type="EMBL" id="SBT16763.1"/>
    </source>
</evidence>
<feature type="signal peptide" evidence="1">
    <location>
        <begin position="1"/>
        <end position="30"/>
    </location>
</feature>
<gene>
    <name evidence="2" type="ORF">MGA5115_00847</name>
    <name evidence="3" type="ORF">MGA5116_01065</name>
</gene>
<dbReference type="OrthoDB" id="6121457at2"/>